<evidence type="ECO:0000256" key="1">
    <source>
        <dbReference type="ARBA" id="ARBA00023054"/>
    </source>
</evidence>
<dbReference type="EMBL" id="FMXB01000010">
    <property type="protein sequence ID" value="SDA57323.1"/>
    <property type="molecule type" value="Genomic_DNA"/>
</dbReference>
<dbReference type="InterPro" id="IPR027417">
    <property type="entry name" value="P-loop_NTPase"/>
</dbReference>
<dbReference type="Proteomes" id="UP000323439">
    <property type="component" value="Unassembled WGS sequence"/>
</dbReference>
<dbReference type="RefSeq" id="WP_149731950.1">
    <property type="nucleotide sequence ID" value="NZ_FMXB01000010.1"/>
</dbReference>
<sequence length="743" mass="87945">MTKDINLKSIEINSFRGIKNYDLNFYDPEKNKYKSMIFCGANGTGKSSFVNAFEYLFTGKIESLKGTSTINHDKSIIHRDSLKDDLYVKAQIGDFEISRSFKDGFQYPDELKELVDDFENGSFILNRKKLLLFIESRPKQRYETIANLINFNQYDDIENSLRKCEKSFKNDLKAKEEELSDNEMEITEIYNCDIGEVYEKTNDILKENDFELITEDSDLKEYIKEHSIENENLDELEEIDISKINEKYLSQLNVYEKITLNELKSSNTLLKLLNNSIDYINDESPDTCPICKNKIENTKVLRYISAKRSELEKNSNALLNWQKENDVLIRQIQELNYKLKDYDLNNLINDLKELSNFNINISQMDRDILTNIDNEINELKAKYTKQDYDLKNAGEVIYKLSERQKLLKEKEKVEKQHEIAQISYDTFKELKKTKIEEILEEIITYVDKYYSFIHEDDEIHSPEINVDKSTALTLKLIFGDEKNDPRSYSSEGHIDSLGLCIFLAFAKVFNKYKFIILDDIIATVDMAHKERVVRLLFEEFEDYTFIITTHNKLWFEQLQNMSQMYDQDRYAFENIISWSEKEGPQLYPYVSQEERIEQYIENNDVFAAGNGIRRYFEFILDGVVRNNGIKMPLKKHYTVNDYYSQVRSQLKSMFKKTEFKEYYNAVFDEIDKTSYMGNLMSHNNEANYYLDISEIIKFKEAVFNFRDSVTCHDPKHHNKFLRFNKEKKIGICTSKKCDDIFKF</sequence>
<dbReference type="SUPFAM" id="SSF52540">
    <property type="entry name" value="P-loop containing nucleoside triphosphate hydrolases"/>
    <property type="match status" value="1"/>
</dbReference>
<evidence type="ECO:0000313" key="2">
    <source>
        <dbReference type="EMBL" id="SDA57323.1"/>
    </source>
</evidence>
<dbReference type="PANTHER" id="PTHR32114:SF2">
    <property type="entry name" value="ABC TRANSPORTER ABCH.3"/>
    <property type="match status" value="1"/>
</dbReference>
<accession>A0A1G5WGX3</accession>
<keyword evidence="1" id="KW-0175">Coiled coil</keyword>
<evidence type="ECO:0000313" key="3">
    <source>
        <dbReference type="Proteomes" id="UP000323439"/>
    </source>
</evidence>
<proteinExistence type="predicted"/>
<evidence type="ECO:0008006" key="4">
    <source>
        <dbReference type="Google" id="ProtNLM"/>
    </source>
</evidence>
<keyword evidence="3" id="KW-1185">Reference proteome</keyword>
<dbReference type="SUPFAM" id="SSF75712">
    <property type="entry name" value="Rad50 coiled-coil Zn hook"/>
    <property type="match status" value="1"/>
</dbReference>
<dbReference type="OrthoDB" id="25344at2157"/>
<dbReference type="Gene3D" id="3.40.50.300">
    <property type="entry name" value="P-loop containing nucleotide triphosphate hydrolases"/>
    <property type="match status" value="2"/>
</dbReference>
<dbReference type="PANTHER" id="PTHR32114">
    <property type="entry name" value="ABC TRANSPORTER ABCH.3"/>
    <property type="match status" value="1"/>
</dbReference>
<name>A0A1G5WGX3_9EURY</name>
<protein>
    <recommendedName>
        <fullName evidence="4">RecF/RecN/SMC N terminal domain-containing protein</fullName>
    </recommendedName>
</protein>
<gene>
    <name evidence="2" type="ORF">SAMN02910315_01403</name>
</gene>
<organism evidence="2 3">
    <name type="scientific">Methanobrevibacter millerae</name>
    <dbReference type="NCBI Taxonomy" id="230361"/>
    <lineage>
        <taxon>Archaea</taxon>
        <taxon>Methanobacteriati</taxon>
        <taxon>Methanobacteriota</taxon>
        <taxon>Methanomada group</taxon>
        <taxon>Methanobacteria</taxon>
        <taxon>Methanobacteriales</taxon>
        <taxon>Methanobacteriaceae</taxon>
        <taxon>Methanobrevibacter</taxon>
    </lineage>
</organism>
<dbReference type="AlphaFoldDB" id="A0A1G5WGX3"/>
<reference evidence="2 3" key="1">
    <citation type="submission" date="2016-10" db="EMBL/GenBank/DDBJ databases">
        <authorList>
            <person name="Varghese N."/>
            <person name="Submissions S."/>
        </authorList>
    </citation>
    <scope>NUCLEOTIDE SEQUENCE [LARGE SCALE GENOMIC DNA]</scope>
    <source>
        <strain evidence="2 3">DSM 16643</strain>
    </source>
</reference>